<name>A0ABR7L6J4_9PSEU</name>
<reference evidence="1 2" key="1">
    <citation type="submission" date="2020-06" db="EMBL/GenBank/DDBJ databases">
        <title>Actinokineospora xiongansis sp. nov., isolated from soil of Baiyangdian.</title>
        <authorList>
            <person name="Zhang X."/>
        </authorList>
    </citation>
    <scope>NUCLEOTIDE SEQUENCE [LARGE SCALE GENOMIC DNA]</scope>
    <source>
        <strain evidence="1 2">HBU206404</strain>
    </source>
</reference>
<proteinExistence type="predicted"/>
<gene>
    <name evidence="1" type="ORF">GPZ80_13240</name>
</gene>
<sequence length="74" mass="7769">MQTSMRVSVRNRDALARIAETELGGVSLDEALRIVLFEHATRAALARLAADPEAAGGYADEAASLAEIDAAAKE</sequence>
<organism evidence="1 2">
    <name type="scientific">Actinokineospora xionganensis</name>
    <dbReference type="NCBI Taxonomy" id="2684470"/>
    <lineage>
        <taxon>Bacteria</taxon>
        <taxon>Bacillati</taxon>
        <taxon>Actinomycetota</taxon>
        <taxon>Actinomycetes</taxon>
        <taxon>Pseudonocardiales</taxon>
        <taxon>Pseudonocardiaceae</taxon>
        <taxon>Actinokineospora</taxon>
    </lineage>
</organism>
<dbReference type="EMBL" id="JABVED010000006">
    <property type="protein sequence ID" value="MBC6448133.1"/>
    <property type="molecule type" value="Genomic_DNA"/>
</dbReference>
<dbReference type="Proteomes" id="UP000734823">
    <property type="component" value="Unassembled WGS sequence"/>
</dbReference>
<dbReference type="RefSeq" id="WP_187220623.1">
    <property type="nucleotide sequence ID" value="NZ_JABVED010000006.1"/>
</dbReference>
<comment type="caution">
    <text evidence="1">The sequence shown here is derived from an EMBL/GenBank/DDBJ whole genome shotgun (WGS) entry which is preliminary data.</text>
</comment>
<evidence type="ECO:0000313" key="2">
    <source>
        <dbReference type="Proteomes" id="UP000734823"/>
    </source>
</evidence>
<evidence type="ECO:0008006" key="3">
    <source>
        <dbReference type="Google" id="ProtNLM"/>
    </source>
</evidence>
<protein>
    <recommendedName>
        <fullName evidence="3">VapB protein of antitoxin of type II toxin-antitoxin system</fullName>
    </recommendedName>
</protein>
<accession>A0ABR7L6J4</accession>
<evidence type="ECO:0000313" key="1">
    <source>
        <dbReference type="EMBL" id="MBC6448133.1"/>
    </source>
</evidence>
<keyword evidence="2" id="KW-1185">Reference proteome</keyword>